<evidence type="ECO:0000256" key="2">
    <source>
        <dbReference type="ARBA" id="ARBA00004533"/>
    </source>
</evidence>
<evidence type="ECO:0000256" key="12">
    <source>
        <dbReference type="ARBA" id="ARBA00038416"/>
    </source>
</evidence>
<dbReference type="AlphaFoldDB" id="A0A0B5E049"/>
<keyword evidence="7" id="KW-0547">Nucleotide-binding</keyword>
<keyword evidence="10" id="KW-0472">Membrane</keyword>
<dbReference type="SUPFAM" id="SSF52540">
    <property type="entry name" value="P-loop containing nucleoside triphosphate hydrolases"/>
    <property type="match status" value="1"/>
</dbReference>
<dbReference type="InterPro" id="IPR003439">
    <property type="entry name" value="ABC_transporter-like_ATP-bd"/>
</dbReference>
<protein>
    <recommendedName>
        <fullName evidence="14">Glutathione import ATP-binding protein GsiA</fullName>
        <ecNumber evidence="13">7.4.2.10</ecNumber>
    </recommendedName>
</protein>
<evidence type="ECO:0000256" key="1">
    <source>
        <dbReference type="ARBA" id="ARBA00004170"/>
    </source>
</evidence>
<dbReference type="HOGENOM" id="CLU_000604_1_23_5"/>
<evidence type="ECO:0000256" key="15">
    <source>
        <dbReference type="ARBA" id="ARBA00047640"/>
    </source>
</evidence>
<evidence type="ECO:0000259" key="16">
    <source>
        <dbReference type="PROSITE" id="PS50893"/>
    </source>
</evidence>
<keyword evidence="5" id="KW-1003">Cell membrane</keyword>
<evidence type="ECO:0000256" key="10">
    <source>
        <dbReference type="ARBA" id="ARBA00023136"/>
    </source>
</evidence>
<name>A0A0B5E049_9RHOB</name>
<feature type="domain" description="ABC transporter" evidence="16">
    <location>
        <begin position="6"/>
        <end position="241"/>
    </location>
</feature>
<keyword evidence="6" id="KW-0997">Cell inner membrane</keyword>
<dbReference type="KEGG" id="cid:P73_1656"/>
<comment type="function">
    <text evidence="11">Part of the ABC transporter complex GsiABCD involved in glutathione import. Responsible for energy coupling to the transport system.</text>
</comment>
<evidence type="ECO:0000256" key="5">
    <source>
        <dbReference type="ARBA" id="ARBA00022475"/>
    </source>
</evidence>
<dbReference type="OrthoDB" id="9802264at2"/>
<evidence type="ECO:0000256" key="4">
    <source>
        <dbReference type="ARBA" id="ARBA00022448"/>
    </source>
</evidence>
<dbReference type="Pfam" id="PF00005">
    <property type="entry name" value="ABC_tran"/>
    <property type="match status" value="1"/>
</dbReference>
<dbReference type="PANTHER" id="PTHR43776">
    <property type="entry name" value="TRANSPORT ATP-BINDING PROTEIN"/>
    <property type="match status" value="1"/>
</dbReference>
<keyword evidence="4" id="KW-0813">Transport</keyword>
<dbReference type="GO" id="GO:0016887">
    <property type="term" value="F:ATP hydrolysis activity"/>
    <property type="evidence" value="ECO:0007669"/>
    <property type="project" value="InterPro"/>
</dbReference>
<dbReference type="InterPro" id="IPR050319">
    <property type="entry name" value="ABC_transp_ATP-bind"/>
</dbReference>
<keyword evidence="9" id="KW-1278">Translocase</keyword>
<dbReference type="Gene3D" id="3.40.50.300">
    <property type="entry name" value="P-loop containing nucleotide triphosphate hydrolases"/>
    <property type="match status" value="1"/>
</dbReference>
<dbReference type="InterPro" id="IPR017871">
    <property type="entry name" value="ABC_transporter-like_CS"/>
</dbReference>
<evidence type="ECO:0000256" key="14">
    <source>
        <dbReference type="ARBA" id="ARBA00041187"/>
    </source>
</evidence>
<dbReference type="GO" id="GO:0005886">
    <property type="term" value="C:plasma membrane"/>
    <property type="evidence" value="ECO:0007669"/>
    <property type="project" value="UniProtKB-SubCell"/>
</dbReference>
<dbReference type="EMBL" id="CP004393">
    <property type="protein sequence ID" value="AJE46371.1"/>
    <property type="molecule type" value="Genomic_DNA"/>
</dbReference>
<evidence type="ECO:0000256" key="13">
    <source>
        <dbReference type="ARBA" id="ARBA00039050"/>
    </source>
</evidence>
<comment type="subcellular location">
    <subcellularLocation>
        <location evidence="2">Cell inner membrane</location>
    </subcellularLocation>
    <subcellularLocation>
        <location evidence="1">Membrane</location>
        <topology evidence="1">Peripheral membrane protein</topology>
    </subcellularLocation>
</comment>
<comment type="catalytic activity">
    <reaction evidence="15">
        <text>glutathione(out) + ATP + H2O = glutathione(in) + ADP + phosphate + H(+)</text>
        <dbReference type="Rhea" id="RHEA:29791"/>
        <dbReference type="ChEBI" id="CHEBI:15377"/>
        <dbReference type="ChEBI" id="CHEBI:15378"/>
        <dbReference type="ChEBI" id="CHEBI:30616"/>
        <dbReference type="ChEBI" id="CHEBI:43474"/>
        <dbReference type="ChEBI" id="CHEBI:57925"/>
        <dbReference type="ChEBI" id="CHEBI:456216"/>
        <dbReference type="EC" id="7.4.2.10"/>
    </reaction>
</comment>
<evidence type="ECO:0000256" key="8">
    <source>
        <dbReference type="ARBA" id="ARBA00022840"/>
    </source>
</evidence>
<evidence type="ECO:0000313" key="17">
    <source>
        <dbReference type="EMBL" id="AJE46371.1"/>
    </source>
</evidence>
<keyword evidence="8" id="KW-0067">ATP-binding</keyword>
<accession>A0A0B5E049</accession>
<gene>
    <name evidence="17" type="ORF">P73_1656</name>
</gene>
<comment type="similarity">
    <text evidence="12">Belongs to the ABC transporter superfamily. Glutathione importer (TC 3.A.1.5.11) family.</text>
</comment>
<comment type="subunit">
    <text evidence="3">The complex is composed of two ATP-binding proteins (GsiA), two transmembrane proteins (GsiC and GsiD) and a solute-binding protein (GsiB).</text>
</comment>
<dbReference type="SMART" id="SM00382">
    <property type="entry name" value="AAA"/>
    <property type="match status" value="1"/>
</dbReference>
<dbReference type="GO" id="GO:0055085">
    <property type="term" value="P:transmembrane transport"/>
    <property type="evidence" value="ECO:0007669"/>
    <property type="project" value="UniProtKB-ARBA"/>
</dbReference>
<evidence type="ECO:0000256" key="3">
    <source>
        <dbReference type="ARBA" id="ARBA00011469"/>
    </source>
</evidence>
<dbReference type="PROSITE" id="PS50893">
    <property type="entry name" value="ABC_TRANSPORTER_2"/>
    <property type="match status" value="1"/>
</dbReference>
<dbReference type="STRING" id="1208324.P73_1656"/>
<dbReference type="InterPro" id="IPR003593">
    <property type="entry name" value="AAA+_ATPase"/>
</dbReference>
<dbReference type="PROSITE" id="PS00211">
    <property type="entry name" value="ABC_TRANSPORTER_1"/>
    <property type="match status" value="1"/>
</dbReference>
<evidence type="ECO:0000256" key="7">
    <source>
        <dbReference type="ARBA" id="ARBA00022741"/>
    </source>
</evidence>
<dbReference type="EC" id="7.4.2.10" evidence="13"/>
<evidence type="ECO:0000256" key="11">
    <source>
        <dbReference type="ARBA" id="ARBA00037530"/>
    </source>
</evidence>
<evidence type="ECO:0000256" key="6">
    <source>
        <dbReference type="ARBA" id="ARBA00022519"/>
    </source>
</evidence>
<evidence type="ECO:0000313" key="18">
    <source>
        <dbReference type="Proteomes" id="UP000031521"/>
    </source>
</evidence>
<sequence>MNAIEVRGLDVVYGEGEDRNHVVRALDFDVRRGETLGIVGESGCGKSTVLRCLIGLERGWTGEIRVEGSPMSHRRTREELRKVQLVFQDPFASLHPRHRIGRAVSEPLRCMGVPVGEGLVGEALEQVGLPADFADRFPHELSGGQRQRVAIARALVLEPPILLLDEPTSALDVSVQAEVLNLLSDKKESEDLTYVMVSHDLSVIAHMCDRILVMKEGKFVDEFAPEAIAARKASDPYAQHLIDASFV</sequence>
<proteinExistence type="inferred from homology"/>
<dbReference type="CDD" id="cd03257">
    <property type="entry name" value="ABC_NikE_OppD_transporters"/>
    <property type="match status" value="1"/>
</dbReference>
<reference evidence="17 18" key="1">
    <citation type="journal article" date="2014" name="Int. J. Syst. Evol. Microbiol.">
        <title>Celeribacter indicus sp. nov., a polycyclic aromatic hydrocarbon-degrading bacterium from deep-sea sediment and reclassification of Huaishuia halophila as Celeribacter halophilus comb. nov.</title>
        <authorList>
            <person name="Lai Q."/>
            <person name="Cao J."/>
            <person name="Yuan J."/>
            <person name="Li F."/>
            <person name="Shao Z."/>
        </authorList>
    </citation>
    <scope>NUCLEOTIDE SEQUENCE [LARGE SCALE GENOMIC DNA]</scope>
    <source>
        <strain evidence="17">P73</strain>
    </source>
</reference>
<dbReference type="InterPro" id="IPR027417">
    <property type="entry name" value="P-loop_NTPase"/>
</dbReference>
<dbReference type="Proteomes" id="UP000031521">
    <property type="component" value="Chromosome"/>
</dbReference>
<dbReference type="RefSeq" id="WP_043869264.1">
    <property type="nucleotide sequence ID" value="NZ_CP004393.1"/>
</dbReference>
<dbReference type="PANTHER" id="PTHR43776:SF15">
    <property type="entry name" value="GLUTATHIONE IMPORT ATP-BINDING PROTEIN GSIA"/>
    <property type="match status" value="1"/>
</dbReference>
<keyword evidence="18" id="KW-1185">Reference proteome</keyword>
<evidence type="ECO:0000256" key="9">
    <source>
        <dbReference type="ARBA" id="ARBA00022967"/>
    </source>
</evidence>
<organism evidence="17 18">
    <name type="scientific">Celeribacter indicus</name>
    <dbReference type="NCBI Taxonomy" id="1208324"/>
    <lineage>
        <taxon>Bacteria</taxon>
        <taxon>Pseudomonadati</taxon>
        <taxon>Pseudomonadota</taxon>
        <taxon>Alphaproteobacteria</taxon>
        <taxon>Rhodobacterales</taxon>
        <taxon>Roseobacteraceae</taxon>
        <taxon>Celeribacter</taxon>
    </lineage>
</organism>
<dbReference type="GO" id="GO:0005524">
    <property type="term" value="F:ATP binding"/>
    <property type="evidence" value="ECO:0007669"/>
    <property type="project" value="UniProtKB-KW"/>
</dbReference>